<dbReference type="Pfam" id="PF13639">
    <property type="entry name" value="zf-RING_2"/>
    <property type="match status" value="1"/>
</dbReference>
<feature type="transmembrane region" description="Helical" evidence="5">
    <location>
        <begin position="357"/>
        <end position="379"/>
    </location>
</feature>
<dbReference type="PANTHER" id="PTHR15302:SF0">
    <property type="entry name" value="E3 UBIQUITIN-PROTEIN LIGASE RNF103"/>
    <property type="match status" value="1"/>
</dbReference>
<keyword evidence="1 3" id="KW-0863">Zinc-finger</keyword>
<dbReference type="GO" id="GO:0061630">
    <property type="term" value="F:ubiquitin protein ligase activity"/>
    <property type="evidence" value="ECO:0007669"/>
    <property type="project" value="UniProtKB-EC"/>
</dbReference>
<dbReference type="Gene3D" id="1.10.720.30">
    <property type="entry name" value="SAP domain"/>
    <property type="match status" value="1"/>
</dbReference>
<keyword evidence="1 3" id="KW-0479">Metal-binding</keyword>
<evidence type="ECO:0000256" key="5">
    <source>
        <dbReference type="SAM" id="Phobius"/>
    </source>
</evidence>
<feature type="transmembrane region" description="Helical" evidence="5">
    <location>
        <begin position="327"/>
        <end position="345"/>
    </location>
</feature>
<evidence type="ECO:0000313" key="8">
    <source>
        <dbReference type="Proteomes" id="UP000507470"/>
    </source>
</evidence>
<dbReference type="SUPFAM" id="SSF57850">
    <property type="entry name" value="RING/U-box"/>
    <property type="match status" value="1"/>
</dbReference>
<feature type="transmembrane region" description="Helical" evidence="5">
    <location>
        <begin position="417"/>
        <end position="435"/>
    </location>
</feature>
<proteinExistence type="predicted"/>
<keyword evidence="2" id="KW-0862">Zinc</keyword>
<dbReference type="InterPro" id="IPR013083">
    <property type="entry name" value="Znf_RING/FYVE/PHD"/>
</dbReference>
<name>A0A6J8B103_MYTCO</name>
<gene>
    <name evidence="7" type="ORF">MCOR_13261</name>
</gene>
<sequence length="672" mass="77720">MFLKLILFLVYIVILFLLTRILETLTWIEVGNLSRRLLDPMTMSVMKLKALLDQRGISYEGAIEKQELAELVESSGAIAEDTKTTKEEEISTVAVTNFTTGSLFDEHVEDAKDSIWLVYIIPDQSHVNYLADTSWNIIKQKMSLFGVNIGVFDCSLDPLYCARRDWYYTCLILGLPEEFQTKSKVTLFKYTGPFKVNNIHSWIKESISKKVHTVNSLNSYSNNWMQYITPRDPSEVRVVMFSKYPSIPLFYSSVSVKFPGRVKFGFVDTRSKSGKDILYNIKSVKPPTYLIITSEYILVYGQNFGEDLNFKSMETYLKTLYPCVNDIFILSIIICNCVTLLEISLAQGTFIKRLMKFIWCIVKFNMCLLLIWIALLTLLQLPLMHNITVLCLKLLRLCRLSTFGTHFYKDYCFYSRHFVFTEIFFGLYLVTVGYIQYKRKGPLEEEEDVEADEWNFTEFRTLEHLFSPTAGLFRTAGIPAIDPERVHMRDIPTLRQICSVPDDYITKLPKWQFIMDKTVKTVSNIDNISQPEETCKCECNSDLPGNAFNTKSCQKCRKLQNECNGPKSSPSVKKKQLHLDRLKNSDPATTDQSDTDQEKDAMEEEHLHLENSQCVICLDDYTKGVWLCGLPCGHSFHQTCIHIWLTRDNHYCPVCRWTSYTPKPSYIHLHSE</sequence>
<evidence type="ECO:0000259" key="6">
    <source>
        <dbReference type="PROSITE" id="PS50089"/>
    </source>
</evidence>
<dbReference type="PROSITE" id="PS50089">
    <property type="entry name" value="ZF_RING_2"/>
    <property type="match status" value="1"/>
</dbReference>
<evidence type="ECO:0000256" key="2">
    <source>
        <dbReference type="ARBA" id="ARBA00022833"/>
    </source>
</evidence>
<dbReference type="GO" id="GO:0016567">
    <property type="term" value="P:protein ubiquitination"/>
    <property type="evidence" value="ECO:0007669"/>
    <property type="project" value="InterPro"/>
</dbReference>
<reference evidence="7 8" key="1">
    <citation type="submission" date="2020-06" db="EMBL/GenBank/DDBJ databases">
        <authorList>
            <person name="Li R."/>
            <person name="Bekaert M."/>
        </authorList>
    </citation>
    <scope>NUCLEOTIDE SEQUENCE [LARGE SCALE GENOMIC DNA]</scope>
    <source>
        <strain evidence="8">wild</strain>
    </source>
</reference>
<evidence type="ECO:0000313" key="7">
    <source>
        <dbReference type="EMBL" id="CAC5376710.1"/>
    </source>
</evidence>
<feature type="compositionally biased region" description="Polar residues" evidence="4">
    <location>
        <begin position="562"/>
        <end position="571"/>
    </location>
</feature>
<dbReference type="InterPro" id="IPR042494">
    <property type="entry name" value="RNF103"/>
</dbReference>
<keyword evidence="5" id="KW-0812">Transmembrane</keyword>
<dbReference type="PANTHER" id="PTHR15302">
    <property type="entry name" value="E3 UBIQUITIN-PROTEIN LIGASE RNF103"/>
    <property type="match status" value="1"/>
</dbReference>
<dbReference type="Gene3D" id="3.30.40.10">
    <property type="entry name" value="Zinc/RING finger domain, C3HC4 (zinc finger)"/>
    <property type="match status" value="1"/>
</dbReference>
<evidence type="ECO:0000256" key="4">
    <source>
        <dbReference type="SAM" id="MobiDB-lite"/>
    </source>
</evidence>
<dbReference type="OrthoDB" id="21204at2759"/>
<dbReference type="CDD" id="cd16473">
    <property type="entry name" value="RING-H2_RNF103"/>
    <property type="match status" value="1"/>
</dbReference>
<keyword evidence="5" id="KW-0472">Membrane</keyword>
<keyword evidence="7" id="KW-0808">Transferase</keyword>
<keyword evidence="5" id="KW-1133">Transmembrane helix</keyword>
<feature type="domain" description="RING-type" evidence="6">
    <location>
        <begin position="614"/>
        <end position="656"/>
    </location>
</feature>
<dbReference type="InterPro" id="IPR001841">
    <property type="entry name" value="Znf_RING"/>
</dbReference>
<dbReference type="Proteomes" id="UP000507470">
    <property type="component" value="Unassembled WGS sequence"/>
</dbReference>
<accession>A0A6J8B103</accession>
<dbReference type="GO" id="GO:0008270">
    <property type="term" value="F:zinc ion binding"/>
    <property type="evidence" value="ECO:0007669"/>
    <property type="project" value="UniProtKB-KW"/>
</dbReference>
<feature type="region of interest" description="Disordered" evidence="4">
    <location>
        <begin position="562"/>
        <end position="601"/>
    </location>
</feature>
<organism evidence="7 8">
    <name type="scientific">Mytilus coruscus</name>
    <name type="common">Sea mussel</name>
    <dbReference type="NCBI Taxonomy" id="42192"/>
    <lineage>
        <taxon>Eukaryota</taxon>
        <taxon>Metazoa</taxon>
        <taxon>Spiralia</taxon>
        <taxon>Lophotrochozoa</taxon>
        <taxon>Mollusca</taxon>
        <taxon>Bivalvia</taxon>
        <taxon>Autobranchia</taxon>
        <taxon>Pteriomorphia</taxon>
        <taxon>Mytilida</taxon>
        <taxon>Mytiloidea</taxon>
        <taxon>Mytilidae</taxon>
        <taxon>Mytilinae</taxon>
        <taxon>Mytilus</taxon>
    </lineage>
</organism>
<dbReference type="GO" id="GO:0036503">
    <property type="term" value="P:ERAD pathway"/>
    <property type="evidence" value="ECO:0007669"/>
    <property type="project" value="TreeGrafter"/>
</dbReference>
<dbReference type="SMART" id="SM00184">
    <property type="entry name" value="RING"/>
    <property type="match status" value="1"/>
</dbReference>
<dbReference type="InterPro" id="IPR036361">
    <property type="entry name" value="SAP_dom_sf"/>
</dbReference>
<dbReference type="EMBL" id="CACVKT020002230">
    <property type="protein sequence ID" value="CAC5376710.1"/>
    <property type="molecule type" value="Genomic_DNA"/>
</dbReference>
<evidence type="ECO:0000256" key="3">
    <source>
        <dbReference type="PROSITE-ProRule" id="PRU00175"/>
    </source>
</evidence>
<protein>
    <submittedName>
        <fullName evidence="7">RNF103</fullName>
        <ecNumber evidence="7">2.3.2.27</ecNumber>
    </submittedName>
</protein>
<keyword evidence="7" id="KW-0012">Acyltransferase</keyword>
<dbReference type="AlphaFoldDB" id="A0A6J8B103"/>
<dbReference type="EC" id="2.3.2.27" evidence="7"/>
<dbReference type="GO" id="GO:0005783">
    <property type="term" value="C:endoplasmic reticulum"/>
    <property type="evidence" value="ECO:0007669"/>
    <property type="project" value="TreeGrafter"/>
</dbReference>
<evidence type="ECO:0000256" key="1">
    <source>
        <dbReference type="ARBA" id="ARBA00022771"/>
    </source>
</evidence>
<keyword evidence="8" id="KW-1185">Reference proteome</keyword>